<gene>
    <name evidence="5" type="ORF">COX08_02485</name>
</gene>
<evidence type="ECO:0000256" key="1">
    <source>
        <dbReference type="PIRSR" id="PIRSR640198-1"/>
    </source>
</evidence>
<sequence length="344" mass="40012">MIDSAPIIPAWEKTFQEEAVIRTVHYGTHLEGNDLTLGQAKIVYDHVDKENNIFKSPKVIADETGVVARDRDIQEIINYRKVMEYVDSLSESTQKSTRYKELEIKYMHQLCVDKILDSEKSGHYRTAKVVVKDAATGEVSFRPPNPIEVPFQIEHFLEWINSPLSKDIHPVIRAGISHYELVRIHPFVDGNGRVARAFATLVLFREGYDIKRLFSLEEYYDRNPIEYYQALQSVAITSDLTSWLEYFVFGLAQELDRIREKVRKLSMDARMLNKLGQQIALTDRQIKLLEFMREHEQMIMKDAQRLLPMISEDTILRELKGLIDKRLIEKIGKTKGSYYGIRSK</sequence>
<evidence type="ECO:0000256" key="2">
    <source>
        <dbReference type="PIRSR" id="PIRSR640198-2"/>
    </source>
</evidence>
<reference evidence="5 6" key="1">
    <citation type="submission" date="2017-09" db="EMBL/GenBank/DDBJ databases">
        <title>Depth-based differentiation of microbial function through sediment-hosted aquifers and enrichment of novel symbionts in the deep terrestrial subsurface.</title>
        <authorList>
            <person name="Probst A.J."/>
            <person name="Ladd B."/>
            <person name="Jarett J.K."/>
            <person name="Geller-Mcgrath D.E."/>
            <person name="Sieber C.M."/>
            <person name="Emerson J.B."/>
            <person name="Anantharaman K."/>
            <person name="Thomas B.C."/>
            <person name="Malmstrom R."/>
            <person name="Stieglmeier M."/>
            <person name="Klingl A."/>
            <person name="Woyke T."/>
            <person name="Ryan C.M."/>
            <person name="Banfield J.F."/>
        </authorList>
    </citation>
    <scope>NUCLEOTIDE SEQUENCE [LARGE SCALE GENOMIC DNA]</scope>
    <source>
        <strain evidence="5">CG23_combo_of_CG06-09_8_20_14_all_34_8</strain>
    </source>
</reference>
<feature type="binding site" evidence="2">
    <location>
        <begin position="189"/>
        <end position="196"/>
    </location>
    <ligand>
        <name>ATP</name>
        <dbReference type="ChEBI" id="CHEBI:30616"/>
    </ligand>
</feature>
<evidence type="ECO:0000313" key="6">
    <source>
        <dbReference type="Proteomes" id="UP000229459"/>
    </source>
</evidence>
<dbReference type="EMBL" id="PCSR01000056">
    <property type="protein sequence ID" value="PIP53167.1"/>
    <property type="molecule type" value="Genomic_DNA"/>
</dbReference>
<dbReference type="PANTHER" id="PTHR13504">
    <property type="entry name" value="FIDO DOMAIN-CONTAINING PROTEIN DDB_G0283145"/>
    <property type="match status" value="1"/>
</dbReference>
<dbReference type="InterPro" id="IPR040198">
    <property type="entry name" value="Fido_containing"/>
</dbReference>
<evidence type="ECO:0000313" key="5">
    <source>
        <dbReference type="EMBL" id="PIP53167.1"/>
    </source>
</evidence>
<evidence type="ECO:0000259" key="4">
    <source>
        <dbReference type="PROSITE" id="PS51459"/>
    </source>
</evidence>
<accession>A0A2H0B699</accession>
<dbReference type="InterPro" id="IPR036597">
    <property type="entry name" value="Fido-like_dom_sf"/>
</dbReference>
<organism evidence="5 6">
    <name type="scientific">Candidatus Beckwithbacteria bacterium CG23_combo_of_CG06-09_8_20_14_all_34_8</name>
    <dbReference type="NCBI Taxonomy" id="1974497"/>
    <lineage>
        <taxon>Bacteria</taxon>
        <taxon>Candidatus Beckwithiibacteriota</taxon>
    </lineage>
</organism>
<keyword evidence="2" id="KW-0067">ATP-binding</keyword>
<dbReference type="Gene3D" id="1.10.10.10">
    <property type="entry name" value="Winged helix-like DNA-binding domain superfamily/Winged helix DNA-binding domain"/>
    <property type="match status" value="1"/>
</dbReference>
<name>A0A2H0B699_9BACT</name>
<feature type="domain" description="Fido" evidence="4">
    <location>
        <begin position="99"/>
        <end position="249"/>
    </location>
</feature>
<dbReference type="Gene3D" id="1.10.3290.10">
    <property type="entry name" value="Fido-like domain"/>
    <property type="match status" value="1"/>
</dbReference>
<feature type="site" description="Important for autoinhibition of adenylyltransferase activity" evidence="3">
    <location>
        <position position="31"/>
    </location>
</feature>
<proteinExistence type="predicted"/>
<dbReference type="InterPro" id="IPR003812">
    <property type="entry name" value="Fido"/>
</dbReference>
<dbReference type="Pfam" id="PF02661">
    <property type="entry name" value="Fic"/>
    <property type="match status" value="1"/>
</dbReference>
<dbReference type="GO" id="GO:0005524">
    <property type="term" value="F:ATP binding"/>
    <property type="evidence" value="ECO:0007669"/>
    <property type="project" value="UniProtKB-KW"/>
</dbReference>
<protein>
    <recommendedName>
        <fullName evidence="4">Fido domain-containing protein</fullName>
    </recommendedName>
</protein>
<feature type="active site" evidence="1">
    <location>
        <position position="185"/>
    </location>
</feature>
<dbReference type="PROSITE" id="PS51459">
    <property type="entry name" value="FIDO"/>
    <property type="match status" value="1"/>
</dbReference>
<dbReference type="PANTHER" id="PTHR13504:SF38">
    <property type="entry name" value="FIDO DOMAIN-CONTAINING PROTEIN"/>
    <property type="match status" value="1"/>
</dbReference>
<dbReference type="SUPFAM" id="SSF140931">
    <property type="entry name" value="Fic-like"/>
    <property type="match status" value="1"/>
</dbReference>
<dbReference type="Proteomes" id="UP000229459">
    <property type="component" value="Unassembled WGS sequence"/>
</dbReference>
<evidence type="ECO:0000256" key="3">
    <source>
        <dbReference type="PIRSR" id="PIRSR640198-3"/>
    </source>
</evidence>
<keyword evidence="2" id="KW-0547">Nucleotide-binding</keyword>
<dbReference type="AlphaFoldDB" id="A0A2H0B699"/>
<comment type="caution">
    <text evidence="5">The sequence shown here is derived from an EMBL/GenBank/DDBJ whole genome shotgun (WGS) entry which is preliminary data.</text>
</comment>
<dbReference type="InterPro" id="IPR036388">
    <property type="entry name" value="WH-like_DNA-bd_sf"/>
</dbReference>